<gene>
    <name evidence="1" type="ORF">WJU16_21710</name>
</gene>
<evidence type="ECO:0008006" key="3">
    <source>
        <dbReference type="Google" id="ProtNLM"/>
    </source>
</evidence>
<name>A0ABZ2YLE7_9BACT</name>
<dbReference type="InterPro" id="IPR029044">
    <property type="entry name" value="Nucleotide-diphossugar_trans"/>
</dbReference>
<organism evidence="1 2">
    <name type="scientific">Chitinophaga pollutisoli</name>
    <dbReference type="NCBI Taxonomy" id="3133966"/>
    <lineage>
        <taxon>Bacteria</taxon>
        <taxon>Pseudomonadati</taxon>
        <taxon>Bacteroidota</taxon>
        <taxon>Chitinophagia</taxon>
        <taxon>Chitinophagales</taxon>
        <taxon>Chitinophagaceae</taxon>
        <taxon>Chitinophaga</taxon>
    </lineage>
</organism>
<evidence type="ECO:0000313" key="1">
    <source>
        <dbReference type="EMBL" id="WZN40584.1"/>
    </source>
</evidence>
<keyword evidence="2" id="KW-1185">Reference proteome</keyword>
<dbReference type="RefSeq" id="WP_341835499.1">
    <property type="nucleotide sequence ID" value="NZ_CP149822.1"/>
</dbReference>
<reference evidence="2" key="1">
    <citation type="submission" date="2024-03" db="EMBL/GenBank/DDBJ databases">
        <title>Chitinophaga horti sp. nov., isolated from garden soil.</title>
        <authorList>
            <person name="Lee D.S."/>
            <person name="Han D.M."/>
            <person name="Baek J.H."/>
            <person name="Choi D.G."/>
            <person name="Jeon J.H."/>
            <person name="Jeon C.O."/>
        </authorList>
    </citation>
    <scope>NUCLEOTIDE SEQUENCE [LARGE SCALE GENOMIC DNA]</scope>
    <source>
        <strain evidence="2">GPA1</strain>
    </source>
</reference>
<proteinExistence type="predicted"/>
<dbReference type="EMBL" id="CP149822">
    <property type="protein sequence ID" value="WZN40584.1"/>
    <property type="molecule type" value="Genomic_DNA"/>
</dbReference>
<dbReference type="SUPFAM" id="SSF53448">
    <property type="entry name" value="Nucleotide-diphospho-sugar transferases"/>
    <property type="match status" value="1"/>
</dbReference>
<sequence>MPAYKAKSPVLFIVFNRPEQARKVFSRIREVQPDKLYIAADGPRASRPGDVEACRQVREIAQLVDWDCEVKTRFCDVNFGCKVAVSDAITWFFENEPEGIILEDDCFPAYTFFAYCDEMLERYRHETSIFSVTGTNLQMGRKWGEASYYVSRYTNVWGWASWRRVWQRYDRELSRFPERDVAPVLEKVFGDRFMVHDWGNIFLRLKAGQIDTWDYQFNFLSFFENGHCLVPNVNLISNIGFGEGATHTTEAVNPHAAMPIVEMDLPITHPAQLQPIREADFVFLSQEHDLENRWRRYNKTTKRIKRWLKRTFMGKKDL</sequence>
<accession>A0ABZ2YLE7</accession>
<protein>
    <recommendedName>
        <fullName evidence="3">Nucleotide-diphospho-sugar transferase</fullName>
    </recommendedName>
</protein>
<evidence type="ECO:0000313" key="2">
    <source>
        <dbReference type="Proteomes" id="UP001485459"/>
    </source>
</evidence>
<dbReference type="Gene3D" id="3.90.550.10">
    <property type="entry name" value="Spore Coat Polysaccharide Biosynthesis Protein SpsA, Chain A"/>
    <property type="match status" value="1"/>
</dbReference>
<dbReference type="Proteomes" id="UP001485459">
    <property type="component" value="Chromosome"/>
</dbReference>